<keyword evidence="3" id="KW-1185">Reference proteome</keyword>
<dbReference type="PANTHER" id="PTHR43792:SF16">
    <property type="entry name" value="N-ACETYLTRANSFERASE DOMAIN-CONTAINING PROTEIN"/>
    <property type="match status" value="1"/>
</dbReference>
<proteinExistence type="predicted"/>
<accession>A0A401YQJ8</accession>
<dbReference type="InterPro" id="IPR016181">
    <property type="entry name" value="Acyl_CoA_acyltransferase"/>
</dbReference>
<gene>
    <name evidence="2" type="ORF">EHYA_04548</name>
</gene>
<sequence length="185" mass="21096">MNMFLGTDRLVLRRFTETDVDHLFALHNDPDVMRFINGGRPTTRESIETETVPKFLRVYPGLGHPGFWIAEDRADGSFMGWFAFRPLVDNSPAVVELGYRLRKAAWGGGYATEGSRALIHKGFDELGVQRVTANTMTVNTGSRRVMEKAGLTFVRTFFEDWPEEIEGSEQGDVEYELTRADWERL</sequence>
<evidence type="ECO:0000313" key="2">
    <source>
        <dbReference type="EMBL" id="GCD96861.1"/>
    </source>
</evidence>
<dbReference type="InterPro" id="IPR051531">
    <property type="entry name" value="N-acetyltransferase"/>
</dbReference>
<dbReference type="Proteomes" id="UP000286931">
    <property type="component" value="Unassembled WGS sequence"/>
</dbReference>
<dbReference type="PROSITE" id="PS51186">
    <property type="entry name" value="GNAT"/>
    <property type="match status" value="1"/>
</dbReference>
<dbReference type="PANTHER" id="PTHR43792">
    <property type="entry name" value="GNAT FAMILY, PUTATIVE (AFU_ORTHOLOGUE AFUA_3G00765)-RELATED-RELATED"/>
    <property type="match status" value="1"/>
</dbReference>
<evidence type="ECO:0000259" key="1">
    <source>
        <dbReference type="PROSITE" id="PS51186"/>
    </source>
</evidence>
<dbReference type="InterPro" id="IPR000182">
    <property type="entry name" value="GNAT_dom"/>
</dbReference>
<dbReference type="RefSeq" id="WP_126638892.1">
    <property type="nucleotide sequence ID" value="NZ_BIFH01000022.1"/>
</dbReference>
<dbReference type="GO" id="GO:0016747">
    <property type="term" value="F:acyltransferase activity, transferring groups other than amino-acyl groups"/>
    <property type="evidence" value="ECO:0007669"/>
    <property type="project" value="InterPro"/>
</dbReference>
<dbReference type="Gene3D" id="3.40.630.30">
    <property type="match status" value="1"/>
</dbReference>
<comment type="caution">
    <text evidence="2">The sequence shown here is derived from an EMBL/GenBank/DDBJ whole genome shotgun (WGS) entry which is preliminary data.</text>
</comment>
<dbReference type="AlphaFoldDB" id="A0A401YQJ8"/>
<evidence type="ECO:0000313" key="3">
    <source>
        <dbReference type="Proteomes" id="UP000286931"/>
    </source>
</evidence>
<dbReference type="EMBL" id="BIFH01000022">
    <property type="protein sequence ID" value="GCD96861.1"/>
    <property type="molecule type" value="Genomic_DNA"/>
</dbReference>
<keyword evidence="2" id="KW-0808">Transferase</keyword>
<dbReference type="SUPFAM" id="SSF55729">
    <property type="entry name" value="Acyl-CoA N-acyltransferases (Nat)"/>
    <property type="match status" value="1"/>
</dbReference>
<name>A0A401YQJ8_9ACTN</name>
<dbReference type="OrthoDB" id="3533156at2"/>
<reference evidence="2 3" key="1">
    <citation type="submission" date="2018-12" db="EMBL/GenBank/DDBJ databases">
        <title>Draft genome sequence of Embleya hyalina NBRC 13850T.</title>
        <authorList>
            <person name="Komaki H."/>
            <person name="Hosoyama A."/>
            <person name="Kimura A."/>
            <person name="Ichikawa N."/>
            <person name="Tamura T."/>
        </authorList>
    </citation>
    <scope>NUCLEOTIDE SEQUENCE [LARGE SCALE GENOMIC DNA]</scope>
    <source>
        <strain evidence="2 3">NBRC 13850</strain>
    </source>
</reference>
<feature type="domain" description="N-acetyltransferase" evidence="1">
    <location>
        <begin position="10"/>
        <end position="180"/>
    </location>
</feature>
<protein>
    <submittedName>
        <fullName evidence="2">GNAT family acetyltransferase</fullName>
    </submittedName>
</protein>
<organism evidence="2 3">
    <name type="scientific">Embleya hyalina</name>
    <dbReference type="NCBI Taxonomy" id="516124"/>
    <lineage>
        <taxon>Bacteria</taxon>
        <taxon>Bacillati</taxon>
        <taxon>Actinomycetota</taxon>
        <taxon>Actinomycetes</taxon>
        <taxon>Kitasatosporales</taxon>
        <taxon>Streptomycetaceae</taxon>
        <taxon>Embleya</taxon>
    </lineage>
</organism>
<dbReference type="Pfam" id="PF13302">
    <property type="entry name" value="Acetyltransf_3"/>
    <property type="match status" value="1"/>
</dbReference>